<feature type="transmembrane region" description="Helical" evidence="7">
    <location>
        <begin position="120"/>
        <end position="142"/>
    </location>
</feature>
<feature type="transmembrane region" description="Helical" evidence="7">
    <location>
        <begin position="154"/>
        <end position="175"/>
    </location>
</feature>
<evidence type="ECO:0000256" key="5">
    <source>
        <dbReference type="ARBA" id="ARBA00038359"/>
    </source>
</evidence>
<evidence type="ECO:0000256" key="3">
    <source>
        <dbReference type="ARBA" id="ARBA00022989"/>
    </source>
</evidence>
<feature type="transmembrane region" description="Helical" evidence="7">
    <location>
        <begin position="233"/>
        <end position="259"/>
    </location>
</feature>
<dbReference type="Proteomes" id="UP001444661">
    <property type="component" value="Unassembled WGS sequence"/>
</dbReference>
<comment type="similarity">
    <text evidence="5">Belongs to the SAT4 family.</text>
</comment>
<feature type="domain" description="Rhodopsin" evidence="8">
    <location>
        <begin position="64"/>
        <end position="243"/>
    </location>
</feature>
<evidence type="ECO:0000313" key="9">
    <source>
        <dbReference type="EMBL" id="KAK8043984.1"/>
    </source>
</evidence>
<sequence>MLAVRQNPLDQYQDVDLCAIPLGLSPDGLPPNFENPPSLQPATIAISVVMIMLAVTITAGRFYVNRRSLKPADYFMMVGLVLDLGIAGVLLAASKNFRHAWNTPICWLDTTYLKLTFVEVLVVGPALFFPKAAIFLFYLQLFSINRHVRIGSKVGIGLAFMAYFPASLALCYWDAPHVGQTWEEVLTSGMPQKGVPGGVTVGVASVIVDIYVFILPLPTLLHLQMPFRKRLQLVALFATAMIIVENNVAIIVGSLPAFANFLRIYVSESAFYKSIRSSFSRLSHSCIAIQQPDPPQEPKEQALGAHQQHQRQWHELSDSAPLESQVAVPGKTSAPTPPGNQGITLHEFLDLELPDV</sequence>
<reference evidence="9 10" key="1">
    <citation type="submission" date="2023-01" db="EMBL/GenBank/DDBJ databases">
        <title>Analysis of 21 Apiospora genomes using comparative genomics revels a genus with tremendous synthesis potential of carbohydrate active enzymes and secondary metabolites.</title>
        <authorList>
            <person name="Sorensen T."/>
        </authorList>
    </citation>
    <scope>NUCLEOTIDE SEQUENCE [LARGE SCALE GENOMIC DNA]</scope>
    <source>
        <strain evidence="9 10">CBS 33761</strain>
    </source>
</reference>
<keyword evidence="3 7" id="KW-1133">Transmembrane helix</keyword>
<dbReference type="InterPro" id="IPR049326">
    <property type="entry name" value="Rhodopsin_dom_fungi"/>
</dbReference>
<evidence type="ECO:0000313" key="10">
    <source>
        <dbReference type="Proteomes" id="UP001444661"/>
    </source>
</evidence>
<evidence type="ECO:0000259" key="8">
    <source>
        <dbReference type="Pfam" id="PF20684"/>
    </source>
</evidence>
<feature type="transmembrane region" description="Helical" evidence="7">
    <location>
        <begin position="42"/>
        <end position="62"/>
    </location>
</feature>
<evidence type="ECO:0000256" key="6">
    <source>
        <dbReference type="SAM" id="MobiDB-lite"/>
    </source>
</evidence>
<evidence type="ECO:0000256" key="4">
    <source>
        <dbReference type="ARBA" id="ARBA00023136"/>
    </source>
</evidence>
<dbReference type="PANTHER" id="PTHR33048">
    <property type="entry name" value="PTH11-LIKE INTEGRAL MEMBRANE PROTEIN (AFU_ORTHOLOGUE AFUA_5G11245)"/>
    <property type="match status" value="1"/>
</dbReference>
<keyword evidence="10" id="KW-1185">Reference proteome</keyword>
<gene>
    <name evidence="9" type="ORF">PG993_004008</name>
</gene>
<dbReference type="Pfam" id="PF20684">
    <property type="entry name" value="Fung_rhodopsin"/>
    <property type="match status" value="1"/>
</dbReference>
<keyword evidence="4 7" id="KW-0472">Membrane</keyword>
<dbReference type="EMBL" id="JAQQWK010000003">
    <property type="protein sequence ID" value="KAK8043984.1"/>
    <property type="molecule type" value="Genomic_DNA"/>
</dbReference>
<name>A0ABR1TDY2_9PEZI</name>
<comment type="subcellular location">
    <subcellularLocation>
        <location evidence="1">Membrane</location>
        <topology evidence="1">Multi-pass membrane protein</topology>
    </subcellularLocation>
</comment>
<feature type="region of interest" description="Disordered" evidence="6">
    <location>
        <begin position="290"/>
        <end position="343"/>
    </location>
</feature>
<comment type="caution">
    <text evidence="9">The sequence shown here is derived from an EMBL/GenBank/DDBJ whole genome shotgun (WGS) entry which is preliminary data.</text>
</comment>
<dbReference type="PANTHER" id="PTHR33048:SF47">
    <property type="entry name" value="INTEGRAL MEMBRANE PROTEIN-RELATED"/>
    <property type="match status" value="1"/>
</dbReference>
<protein>
    <recommendedName>
        <fullName evidence="8">Rhodopsin domain-containing protein</fullName>
    </recommendedName>
</protein>
<feature type="transmembrane region" description="Helical" evidence="7">
    <location>
        <begin position="195"/>
        <end position="221"/>
    </location>
</feature>
<keyword evidence="2 7" id="KW-0812">Transmembrane</keyword>
<evidence type="ECO:0000256" key="7">
    <source>
        <dbReference type="SAM" id="Phobius"/>
    </source>
</evidence>
<organism evidence="9 10">
    <name type="scientific">Apiospora rasikravindrae</name>
    <dbReference type="NCBI Taxonomy" id="990691"/>
    <lineage>
        <taxon>Eukaryota</taxon>
        <taxon>Fungi</taxon>
        <taxon>Dikarya</taxon>
        <taxon>Ascomycota</taxon>
        <taxon>Pezizomycotina</taxon>
        <taxon>Sordariomycetes</taxon>
        <taxon>Xylariomycetidae</taxon>
        <taxon>Amphisphaeriales</taxon>
        <taxon>Apiosporaceae</taxon>
        <taxon>Apiospora</taxon>
    </lineage>
</organism>
<accession>A0ABR1TDY2</accession>
<dbReference type="InterPro" id="IPR052337">
    <property type="entry name" value="SAT4-like"/>
</dbReference>
<evidence type="ECO:0000256" key="1">
    <source>
        <dbReference type="ARBA" id="ARBA00004141"/>
    </source>
</evidence>
<feature type="transmembrane region" description="Helical" evidence="7">
    <location>
        <begin position="74"/>
        <end position="93"/>
    </location>
</feature>
<proteinExistence type="inferred from homology"/>
<evidence type="ECO:0000256" key="2">
    <source>
        <dbReference type="ARBA" id="ARBA00022692"/>
    </source>
</evidence>